<dbReference type="Proteomes" id="UP000324222">
    <property type="component" value="Unassembled WGS sequence"/>
</dbReference>
<organism evidence="1 2">
    <name type="scientific">Portunus trituberculatus</name>
    <name type="common">Swimming crab</name>
    <name type="synonym">Neptunus trituberculatus</name>
    <dbReference type="NCBI Taxonomy" id="210409"/>
    <lineage>
        <taxon>Eukaryota</taxon>
        <taxon>Metazoa</taxon>
        <taxon>Ecdysozoa</taxon>
        <taxon>Arthropoda</taxon>
        <taxon>Crustacea</taxon>
        <taxon>Multicrustacea</taxon>
        <taxon>Malacostraca</taxon>
        <taxon>Eumalacostraca</taxon>
        <taxon>Eucarida</taxon>
        <taxon>Decapoda</taxon>
        <taxon>Pleocyemata</taxon>
        <taxon>Brachyura</taxon>
        <taxon>Eubrachyura</taxon>
        <taxon>Portunoidea</taxon>
        <taxon>Portunidae</taxon>
        <taxon>Portuninae</taxon>
        <taxon>Portunus</taxon>
    </lineage>
</organism>
<sequence>MMTVWRLVWDRTLSAPPFPSPYRENVSLV</sequence>
<reference evidence="1 2" key="1">
    <citation type="submission" date="2019-05" db="EMBL/GenBank/DDBJ databases">
        <title>Another draft genome of Portunus trituberculatus and its Hox gene families provides insights of decapod evolution.</title>
        <authorList>
            <person name="Jeong J.-H."/>
            <person name="Song I."/>
            <person name="Kim S."/>
            <person name="Choi T."/>
            <person name="Kim D."/>
            <person name="Ryu S."/>
            <person name="Kim W."/>
        </authorList>
    </citation>
    <scope>NUCLEOTIDE SEQUENCE [LARGE SCALE GENOMIC DNA]</scope>
    <source>
        <tissue evidence="1">Muscle</tissue>
    </source>
</reference>
<dbReference type="EMBL" id="VSRR010097789">
    <property type="protein sequence ID" value="MPC94242.1"/>
    <property type="molecule type" value="Genomic_DNA"/>
</dbReference>
<accession>A0A5B7JDG0</accession>
<evidence type="ECO:0000313" key="1">
    <source>
        <dbReference type="EMBL" id="MPC94242.1"/>
    </source>
</evidence>
<protein>
    <submittedName>
        <fullName evidence="1">Uncharacterized protein</fullName>
    </submittedName>
</protein>
<name>A0A5B7JDG0_PORTR</name>
<evidence type="ECO:0000313" key="2">
    <source>
        <dbReference type="Proteomes" id="UP000324222"/>
    </source>
</evidence>
<comment type="caution">
    <text evidence="1">The sequence shown here is derived from an EMBL/GenBank/DDBJ whole genome shotgun (WGS) entry which is preliminary data.</text>
</comment>
<proteinExistence type="predicted"/>
<keyword evidence="2" id="KW-1185">Reference proteome</keyword>
<dbReference type="AlphaFoldDB" id="A0A5B7JDG0"/>
<gene>
    <name evidence="1" type="ORF">E2C01_089404</name>
</gene>